<dbReference type="GO" id="GO:0004222">
    <property type="term" value="F:metalloendopeptidase activity"/>
    <property type="evidence" value="ECO:0007669"/>
    <property type="project" value="InterPro"/>
</dbReference>
<dbReference type="PANTHER" id="PTHR13325:SF3">
    <property type="entry name" value="MEMBRANE-BOUND TRANSCRIPTION FACTOR SITE-2 PROTEASE"/>
    <property type="match status" value="1"/>
</dbReference>
<keyword evidence="1" id="KW-1133">Transmembrane helix</keyword>
<dbReference type="PANTHER" id="PTHR13325">
    <property type="entry name" value="PROTEASE M50 MEMBRANE-BOUND TRANSCRIPTION FACTOR SITE 2 PROTEASE"/>
    <property type="match status" value="1"/>
</dbReference>
<accession>A0A285J3Q8</accession>
<keyword evidence="3" id="KW-0378">Hydrolase</keyword>
<dbReference type="InterPro" id="IPR001193">
    <property type="entry name" value="MBTPS2"/>
</dbReference>
<reference evidence="3 4" key="1">
    <citation type="submission" date="2017-09" db="EMBL/GenBank/DDBJ databases">
        <authorList>
            <person name="Ehlers B."/>
            <person name="Leendertz F.H."/>
        </authorList>
    </citation>
    <scope>NUCLEOTIDE SEQUENCE [LARGE SCALE GENOMIC DNA]</scope>
    <source>
        <strain evidence="3 4">CGMCC 1.12662</strain>
    </source>
</reference>
<dbReference type="Proteomes" id="UP000231655">
    <property type="component" value="Unassembled WGS sequence"/>
</dbReference>
<dbReference type="EMBL" id="OBEA01000005">
    <property type="protein sequence ID" value="SNY54980.1"/>
    <property type="molecule type" value="Genomic_DNA"/>
</dbReference>
<evidence type="ECO:0000313" key="5">
    <source>
        <dbReference type="Proteomes" id="UP000231702"/>
    </source>
</evidence>
<protein>
    <submittedName>
        <fullName evidence="2">Peptidase M50</fullName>
    </submittedName>
    <submittedName>
        <fullName evidence="3">Putative peptide zinc metalloprotease protein</fullName>
    </submittedName>
</protein>
<dbReference type="EMBL" id="PGTD01000015">
    <property type="protein sequence ID" value="PJE29641.1"/>
    <property type="molecule type" value="Genomic_DNA"/>
</dbReference>
<dbReference type="OrthoDB" id="9759690at2"/>
<feature type="transmembrane region" description="Helical" evidence="1">
    <location>
        <begin position="382"/>
        <end position="402"/>
    </location>
</feature>
<evidence type="ECO:0000313" key="4">
    <source>
        <dbReference type="Proteomes" id="UP000231655"/>
    </source>
</evidence>
<dbReference type="GO" id="GO:0005737">
    <property type="term" value="C:cytoplasm"/>
    <property type="evidence" value="ECO:0007669"/>
    <property type="project" value="TreeGrafter"/>
</dbReference>
<evidence type="ECO:0000256" key="1">
    <source>
        <dbReference type="SAM" id="Phobius"/>
    </source>
</evidence>
<feature type="transmembrane region" description="Helical" evidence="1">
    <location>
        <begin position="284"/>
        <end position="301"/>
    </location>
</feature>
<feature type="transmembrane region" description="Helical" evidence="1">
    <location>
        <begin position="354"/>
        <end position="376"/>
    </location>
</feature>
<keyword evidence="3" id="KW-0482">Metalloprotease</keyword>
<feature type="transmembrane region" description="Helical" evidence="1">
    <location>
        <begin position="255"/>
        <end position="278"/>
    </location>
</feature>
<feature type="transmembrane region" description="Helical" evidence="1">
    <location>
        <begin position="423"/>
        <end position="445"/>
    </location>
</feature>
<keyword evidence="3" id="KW-0645">Protease</keyword>
<gene>
    <name evidence="2" type="ORF">CVM39_06965</name>
    <name evidence="3" type="ORF">SAMN06297129_2969</name>
</gene>
<dbReference type="AlphaFoldDB" id="A0A285J3Q8"/>
<dbReference type="SUPFAM" id="SSF111369">
    <property type="entry name" value="HlyD-like secretion proteins"/>
    <property type="match status" value="1"/>
</dbReference>
<dbReference type="RefSeq" id="WP_097146665.1">
    <property type="nucleotide sequence ID" value="NZ_OBEA01000005.1"/>
</dbReference>
<organism evidence="3 4">
    <name type="scientific">Pseudooceanicola antarcticus</name>
    <dbReference type="NCBI Taxonomy" id="1247613"/>
    <lineage>
        <taxon>Bacteria</taxon>
        <taxon>Pseudomonadati</taxon>
        <taxon>Pseudomonadota</taxon>
        <taxon>Alphaproteobacteria</taxon>
        <taxon>Rhodobacterales</taxon>
        <taxon>Paracoccaceae</taxon>
        <taxon>Pseudooceanicola</taxon>
    </lineage>
</organism>
<dbReference type="GO" id="GO:0031293">
    <property type="term" value="P:membrane protein intracellular domain proteolysis"/>
    <property type="evidence" value="ECO:0007669"/>
    <property type="project" value="TreeGrafter"/>
</dbReference>
<dbReference type="Proteomes" id="UP000231702">
    <property type="component" value="Unassembled WGS sequence"/>
</dbReference>
<evidence type="ECO:0000313" key="2">
    <source>
        <dbReference type="EMBL" id="PJE29641.1"/>
    </source>
</evidence>
<dbReference type="GO" id="GO:0016020">
    <property type="term" value="C:membrane"/>
    <property type="evidence" value="ECO:0007669"/>
    <property type="project" value="InterPro"/>
</dbReference>
<reference evidence="2 5" key="2">
    <citation type="journal article" date="2018" name="Int. J. Syst. Evol. Microbiol.">
        <title>Pseudooceanicola lipolyticus sp. nov., a marine alphaproteobacterium, reclassification of Oceanicola flagellatus as Pseudooceanicola flagellatus comb. nov. and emended description of the genus Pseudooceanicola.</title>
        <authorList>
            <person name="Huang M.-M."/>
            <person name="Guo L.-L."/>
            <person name="Wu Y.-H."/>
            <person name="Lai Q.-L."/>
            <person name="Shao Z.-Z."/>
            <person name="Wang C.-S."/>
            <person name="Wu M."/>
            <person name="Xu X.-W."/>
        </authorList>
    </citation>
    <scope>NUCLEOTIDE SEQUENCE [LARGE SCALE GENOMIC DNA]</scope>
    <source>
        <strain evidence="2 5">Ar-45</strain>
    </source>
</reference>
<feature type="transmembrane region" description="Helical" evidence="1">
    <location>
        <begin position="152"/>
        <end position="175"/>
    </location>
</feature>
<keyword evidence="1" id="KW-0812">Transmembrane</keyword>
<sequence>MAGLRHPDWHLFAERRFRRRAAVSASAQVFRGEPYIVLSDRITGQHVRLSARAQDLWRMLDGRRTAQALWEEMIRRPATAPTQSELVDWLLQLVSSGLVLSDHEIDAESLTERDTRRRSQQIEQRAASPLSIKVKLFDPEPLVKVLWPFTSWLFTPFGGVMVALLLLSGLVLGLIHLPELTQSADQALLSQSRLIGVALTYPVMKFFHEMAHCLALYRFGGKVRECGVMFLVMFPVPYVEASEANALPDKRARMLVGGAGILAELVMASVALLLWLGLEPGLERALLFNFILLGTVSTLLFNGNPLLKFDAYYVVSDWLELPNMASRAGAYLQDRFLWRICGLRPELEVSRSEAWIFGIYGTAALLYRTLLTLTIALVVANWFFLLGLILAAWAVVMGLIWPPYKTIRKGMRMARAQNRQSRAGLRVALFLAVIIGLAGFVPLPFSASGAGQVTALPQAKVTAGTTARVAAFRVADGARVSAGQEILRLEDSEALARREALTLSLAYLSEAQTRAGLAPLERQRLEREQQIAAEALERAEERVAALVVTAPRDGRLAWDGARAPLKGSFVFRGDRLGEIQAPDAIELPIAFPAAYSGLARDRAEVDLLFPDGTEITLPVLRESVVDSGGQVPEALLAPAGGMLPAAAEGRALISSWIVWAAPEGDLSSRSGLRFDARIDLGQATAAEQLLFHVRRLFVRVIRL</sequence>
<keyword evidence="1" id="KW-0472">Membrane</keyword>
<proteinExistence type="predicted"/>
<evidence type="ECO:0000313" key="3">
    <source>
        <dbReference type="EMBL" id="SNY54980.1"/>
    </source>
</evidence>
<keyword evidence="5" id="KW-1185">Reference proteome</keyword>
<name>A0A285J3Q8_9RHOB</name>